<evidence type="ECO:0000313" key="1">
    <source>
        <dbReference type="EnsemblMetazoa" id="GPAI042760-PA"/>
    </source>
</evidence>
<dbReference type="VEuPathDB" id="VectorBase:GPAI042760"/>
<keyword evidence="2" id="KW-1185">Reference proteome</keyword>
<dbReference type="GO" id="GO:0004350">
    <property type="term" value="F:glutamate-5-semialdehyde dehydrogenase activity"/>
    <property type="evidence" value="ECO:0007669"/>
    <property type="project" value="TreeGrafter"/>
</dbReference>
<dbReference type="Gene3D" id="3.40.605.10">
    <property type="entry name" value="Aldehyde Dehydrogenase, Chain A, domain 1"/>
    <property type="match status" value="1"/>
</dbReference>
<sequence>MLRPAGNGLFRFPRCPSSFVLRIDPEVGTGGMDSKVKAATWALDRGVSVVICNGMQEKAIKTIIGGRKVGTFFTESTDGFTTPVEELAESAREGSRQLQTLTPEQRASAVHTLADLLVSKEQFILEANAKDLSDAQRNGLAKPLLSRLSLSTGKLKNLSVGLKQIADSSHKHKISKISFSGFKKQSHTVMSDIYVKAIQKYLGPYRVYSKYY</sequence>
<dbReference type="STRING" id="7398.A0A1B0AE21"/>
<organism evidence="1 2">
    <name type="scientific">Glossina pallidipes</name>
    <name type="common">Tsetse fly</name>
    <dbReference type="NCBI Taxonomy" id="7398"/>
    <lineage>
        <taxon>Eukaryota</taxon>
        <taxon>Metazoa</taxon>
        <taxon>Ecdysozoa</taxon>
        <taxon>Arthropoda</taxon>
        <taxon>Hexapoda</taxon>
        <taxon>Insecta</taxon>
        <taxon>Pterygota</taxon>
        <taxon>Neoptera</taxon>
        <taxon>Endopterygota</taxon>
        <taxon>Diptera</taxon>
        <taxon>Brachycera</taxon>
        <taxon>Muscomorpha</taxon>
        <taxon>Hippoboscoidea</taxon>
        <taxon>Glossinidae</taxon>
        <taxon>Glossina</taxon>
    </lineage>
</organism>
<dbReference type="SUPFAM" id="SSF53720">
    <property type="entry name" value="ALDH-like"/>
    <property type="match status" value="1"/>
</dbReference>
<dbReference type="SUPFAM" id="SSF53633">
    <property type="entry name" value="Carbamate kinase-like"/>
    <property type="match status" value="1"/>
</dbReference>
<dbReference type="EnsemblMetazoa" id="GPAI042760-RA">
    <property type="protein sequence ID" value="GPAI042760-PA"/>
    <property type="gene ID" value="GPAI042760"/>
</dbReference>
<reference evidence="1" key="2">
    <citation type="submission" date="2020-05" db="UniProtKB">
        <authorList>
            <consortium name="EnsemblMetazoa"/>
        </authorList>
    </citation>
    <scope>IDENTIFICATION</scope>
    <source>
        <strain evidence="1">IAEA</strain>
    </source>
</reference>
<evidence type="ECO:0000313" key="2">
    <source>
        <dbReference type="Proteomes" id="UP000092445"/>
    </source>
</evidence>
<dbReference type="InterPro" id="IPR016162">
    <property type="entry name" value="Ald_DH_N"/>
</dbReference>
<dbReference type="InterPro" id="IPR036393">
    <property type="entry name" value="AceGlu_kinase-like_sf"/>
</dbReference>
<dbReference type="PANTHER" id="PTHR11063">
    <property type="entry name" value="GLUTAMATE SEMIALDEHYDE DEHYDROGENASE"/>
    <property type="match status" value="1"/>
</dbReference>
<name>A0A1B0AE21_GLOPL</name>
<dbReference type="InterPro" id="IPR016161">
    <property type="entry name" value="Ald_DH/histidinol_DH"/>
</dbReference>
<dbReference type="Proteomes" id="UP000092445">
    <property type="component" value="Unassembled WGS sequence"/>
</dbReference>
<dbReference type="GO" id="GO:0005739">
    <property type="term" value="C:mitochondrion"/>
    <property type="evidence" value="ECO:0007669"/>
    <property type="project" value="TreeGrafter"/>
</dbReference>
<proteinExistence type="predicted"/>
<protein>
    <submittedName>
        <fullName evidence="1">Uncharacterized protein</fullName>
    </submittedName>
</protein>
<dbReference type="Gene3D" id="3.40.1160.10">
    <property type="entry name" value="Acetylglutamate kinase-like"/>
    <property type="match status" value="1"/>
</dbReference>
<dbReference type="PANTHER" id="PTHR11063:SF8">
    <property type="entry name" value="DELTA-1-PYRROLINE-5-CARBOXYLATE SYNTHASE"/>
    <property type="match status" value="1"/>
</dbReference>
<dbReference type="AlphaFoldDB" id="A0A1B0AE21"/>
<accession>A0A1B0AE21</accession>
<reference evidence="2" key="1">
    <citation type="submission" date="2014-03" db="EMBL/GenBank/DDBJ databases">
        <authorList>
            <person name="Aksoy S."/>
            <person name="Warren W."/>
            <person name="Wilson R.K."/>
        </authorList>
    </citation>
    <scope>NUCLEOTIDE SEQUENCE [LARGE SCALE GENOMIC DNA]</scope>
    <source>
        <strain evidence="2">IAEA</strain>
    </source>
</reference>